<feature type="compositionally biased region" description="Low complexity" evidence="1">
    <location>
        <begin position="18"/>
        <end position="51"/>
    </location>
</feature>
<evidence type="ECO:0000313" key="2">
    <source>
        <dbReference type="EMBL" id="GHI12392.1"/>
    </source>
</evidence>
<comment type="caution">
    <text evidence="2">The sequence shown here is derived from an EMBL/GenBank/DDBJ whole genome shotgun (WGS) entry which is preliminary data.</text>
</comment>
<protein>
    <submittedName>
        <fullName evidence="2">Uncharacterized protein</fullName>
    </submittedName>
</protein>
<gene>
    <name evidence="2" type="ORF">Scinn_18550</name>
</gene>
<accession>A0ABQ3NHY6</accession>
<dbReference type="EMBL" id="BNDV01000007">
    <property type="protein sequence ID" value="GHI12392.1"/>
    <property type="molecule type" value="Genomic_DNA"/>
</dbReference>
<dbReference type="Proteomes" id="UP000660554">
    <property type="component" value="Unassembled WGS sequence"/>
</dbReference>
<organism evidence="2 3">
    <name type="scientific">Streptomyces virginiae</name>
    <name type="common">Streptomyces cinnamonensis</name>
    <dbReference type="NCBI Taxonomy" id="1961"/>
    <lineage>
        <taxon>Bacteria</taxon>
        <taxon>Bacillati</taxon>
        <taxon>Actinomycetota</taxon>
        <taxon>Actinomycetes</taxon>
        <taxon>Kitasatosporales</taxon>
        <taxon>Streptomycetaceae</taxon>
        <taxon>Streptomyces</taxon>
    </lineage>
</organism>
<proteinExistence type="predicted"/>
<keyword evidence="3" id="KW-1185">Reference proteome</keyword>
<evidence type="ECO:0000313" key="3">
    <source>
        <dbReference type="Proteomes" id="UP000660554"/>
    </source>
</evidence>
<name>A0ABQ3NHY6_STRVG</name>
<evidence type="ECO:0000256" key="1">
    <source>
        <dbReference type="SAM" id="MobiDB-lite"/>
    </source>
</evidence>
<sequence length="73" mass="7059">MTIRTKSVPPRAATGALPGAHPARTGGARRTGTACRPGRAPAGATTPTTGASLPADRDLPAGPEGGRTTGEGA</sequence>
<feature type="compositionally biased region" description="Gly residues" evidence="1">
    <location>
        <begin position="63"/>
        <end position="73"/>
    </location>
</feature>
<feature type="region of interest" description="Disordered" evidence="1">
    <location>
        <begin position="1"/>
        <end position="73"/>
    </location>
</feature>
<reference evidence="3" key="1">
    <citation type="submission" date="2020-09" db="EMBL/GenBank/DDBJ databases">
        <title>Whole genome shotgun sequence of Streptomyces cinnamonensis NBRC 15873.</title>
        <authorList>
            <person name="Komaki H."/>
            <person name="Tamura T."/>
        </authorList>
    </citation>
    <scope>NUCLEOTIDE SEQUENCE [LARGE SCALE GENOMIC DNA]</scope>
    <source>
        <strain evidence="3">NBRC 15873</strain>
    </source>
</reference>